<feature type="non-terminal residue" evidence="1">
    <location>
        <position position="1"/>
    </location>
</feature>
<evidence type="ECO:0000313" key="1">
    <source>
        <dbReference type="EMBL" id="MEQ2199937.1"/>
    </source>
</evidence>
<sequence>LVSPTRALGLRFRNESGRIPGHLLLDSVHQINRRLSQIFEFQPLLCFLVNMDSSADRGIRGDMSAASKAKETTKLSCVIQREEVGEDVERCTCCGCQVASSSADLPRWRDV</sequence>
<name>A0ABV0QVR9_9TELE</name>
<evidence type="ECO:0000313" key="2">
    <source>
        <dbReference type="Proteomes" id="UP001434883"/>
    </source>
</evidence>
<protein>
    <submittedName>
        <fullName evidence="1">Uncharacterized protein</fullName>
    </submittedName>
</protein>
<keyword evidence="2" id="KW-1185">Reference proteome</keyword>
<comment type="caution">
    <text evidence="1">The sequence shown here is derived from an EMBL/GenBank/DDBJ whole genome shotgun (WGS) entry which is preliminary data.</text>
</comment>
<dbReference type="Proteomes" id="UP001434883">
    <property type="component" value="Unassembled WGS sequence"/>
</dbReference>
<reference evidence="1 2" key="1">
    <citation type="submission" date="2021-06" db="EMBL/GenBank/DDBJ databases">
        <authorList>
            <person name="Palmer J.M."/>
        </authorList>
    </citation>
    <scope>NUCLEOTIDE SEQUENCE [LARGE SCALE GENOMIC DNA]</scope>
    <source>
        <strain evidence="1 2">XC_2019</strain>
        <tissue evidence="1">Muscle</tissue>
    </source>
</reference>
<organism evidence="1 2">
    <name type="scientific">Xenoophorus captivus</name>
    <dbReference type="NCBI Taxonomy" id="1517983"/>
    <lineage>
        <taxon>Eukaryota</taxon>
        <taxon>Metazoa</taxon>
        <taxon>Chordata</taxon>
        <taxon>Craniata</taxon>
        <taxon>Vertebrata</taxon>
        <taxon>Euteleostomi</taxon>
        <taxon>Actinopterygii</taxon>
        <taxon>Neopterygii</taxon>
        <taxon>Teleostei</taxon>
        <taxon>Neoteleostei</taxon>
        <taxon>Acanthomorphata</taxon>
        <taxon>Ovalentaria</taxon>
        <taxon>Atherinomorphae</taxon>
        <taxon>Cyprinodontiformes</taxon>
        <taxon>Goodeidae</taxon>
        <taxon>Xenoophorus</taxon>
    </lineage>
</organism>
<dbReference type="EMBL" id="JAHRIN010025572">
    <property type="protein sequence ID" value="MEQ2199937.1"/>
    <property type="molecule type" value="Genomic_DNA"/>
</dbReference>
<accession>A0ABV0QVR9</accession>
<proteinExistence type="predicted"/>
<gene>
    <name evidence="1" type="ORF">XENOCAPTIV_017493</name>
</gene>